<dbReference type="Pfam" id="PF20640">
    <property type="entry name" value="Rrn6_HB"/>
    <property type="match status" value="1"/>
</dbReference>
<dbReference type="OMA" id="DLPMTQV"/>
<proteinExistence type="predicted"/>
<dbReference type="OrthoDB" id="4090074at2759"/>
<evidence type="ECO:0000259" key="4">
    <source>
        <dbReference type="Pfam" id="PF20640"/>
    </source>
</evidence>
<feature type="region of interest" description="Disordered" evidence="1">
    <location>
        <begin position="773"/>
        <end position="842"/>
    </location>
</feature>
<dbReference type="STRING" id="341663.Q0CCS6"/>
<evidence type="ECO:0000313" key="6">
    <source>
        <dbReference type="Proteomes" id="UP000007963"/>
    </source>
</evidence>
<dbReference type="InterPro" id="IPR048536">
    <property type="entry name" value="Rrn6_K-rich"/>
</dbReference>
<reference evidence="6" key="1">
    <citation type="submission" date="2005-09" db="EMBL/GenBank/DDBJ databases">
        <title>Annotation of the Aspergillus terreus NIH2624 genome.</title>
        <authorList>
            <person name="Birren B.W."/>
            <person name="Lander E.S."/>
            <person name="Galagan J.E."/>
            <person name="Nusbaum C."/>
            <person name="Devon K."/>
            <person name="Henn M."/>
            <person name="Ma L.-J."/>
            <person name="Jaffe D.B."/>
            <person name="Butler J."/>
            <person name="Alvarez P."/>
            <person name="Gnerre S."/>
            <person name="Grabherr M."/>
            <person name="Kleber M."/>
            <person name="Mauceli E.W."/>
            <person name="Brockman W."/>
            <person name="Rounsley S."/>
            <person name="Young S.K."/>
            <person name="LaButti K."/>
            <person name="Pushparaj V."/>
            <person name="DeCaprio D."/>
            <person name="Crawford M."/>
            <person name="Koehrsen M."/>
            <person name="Engels R."/>
            <person name="Montgomery P."/>
            <person name="Pearson M."/>
            <person name="Howarth C."/>
            <person name="Larson L."/>
            <person name="Luoma S."/>
            <person name="White J."/>
            <person name="Alvarado L."/>
            <person name="Kodira C.D."/>
            <person name="Zeng Q."/>
            <person name="Oleary S."/>
            <person name="Yandava C."/>
            <person name="Denning D.W."/>
            <person name="Nierman W.C."/>
            <person name="Milne T."/>
            <person name="Madden K."/>
        </authorList>
    </citation>
    <scope>NUCLEOTIDE SEQUENCE [LARGE SCALE GENOMIC DNA]</scope>
    <source>
        <strain evidence="6">NIH 2624 / FGSC A1156</strain>
    </source>
</reference>
<organism evidence="5 6">
    <name type="scientific">Aspergillus terreus (strain NIH 2624 / FGSC A1156)</name>
    <dbReference type="NCBI Taxonomy" id="341663"/>
    <lineage>
        <taxon>Eukaryota</taxon>
        <taxon>Fungi</taxon>
        <taxon>Dikarya</taxon>
        <taxon>Ascomycota</taxon>
        <taxon>Pezizomycotina</taxon>
        <taxon>Eurotiomycetes</taxon>
        <taxon>Eurotiomycetidae</taxon>
        <taxon>Eurotiales</taxon>
        <taxon>Aspergillaceae</taxon>
        <taxon>Aspergillus</taxon>
        <taxon>Aspergillus subgen. Circumdati</taxon>
    </lineage>
</organism>
<evidence type="ECO:0000259" key="2">
    <source>
        <dbReference type="Pfam" id="PF10214"/>
    </source>
</evidence>
<feature type="domain" description="RRN6 K-rich C-terminal" evidence="3">
    <location>
        <begin position="867"/>
        <end position="994"/>
    </location>
</feature>
<feature type="region of interest" description="Disordered" evidence="1">
    <location>
        <begin position="874"/>
        <end position="994"/>
    </location>
</feature>
<evidence type="ECO:0008006" key="7">
    <source>
        <dbReference type="Google" id="ProtNLM"/>
    </source>
</evidence>
<sequence length="994" mass="111299">MDEHPTSALQYGHLGRAIYYPETQTWGFARRLSPPPHISYAGVTKTTVPSPLTAPQSSLVENKNALRRAYPELAAGWHLLRNETLSHVIATTSERCDPLVSSLLDFGYAVDLETDEWRSRVVPIAVVASGECGNSVSFRMIEEDIVEVRQENTVGMRVPSVGNSEWVEWCAGGAPVRQICFAQPVEEKPTWLAVRFHRSTSIFRPMYHRSPVPVHVYRQGERVSPNRHSNSRLNANPLVEISHLQTGGFAHADVTFNPWYQRQFALVDERGNWSIWEISGRQRRHKSNLSAACVKSGSLPWLDLGDGQDIEGHPRHDGWAAIEWVGDFKTLIVSDRRCLILYRTEDDDTYSYPIELDLGRKSEWILDVKRSPCNVSHVFILTTSRIFWLDVSPESLPAADKGSNPSLYPRLSWRHFRDPEDTTLKLTPLIVHTDFYLVLYSRLNKIVLSFHCSTTSGDIESIPDPFILDIPSISDDDIEPQAGSDSAQFSSLVFKEISHLPTFVSRDYYNPDQKLVKLFAVDTQLRVREYIFSGPAYGGTEDERDLGDHILRPKKRQTGVHKEQYVRPKDEFVVDDWDDSVVGAGAFAVANTGMSSITPLAIPQWTMDFTQVYAVATGRMIVASSEGQEAPAVDKSLRESIQELRDKVSSLDLSDQPVGRTMLEYLGSSPVLDDIDQNAQELSEYLSEIMADSHLQQFFVQLPASSGAAPLIGTPSTTGVNLIDLYDRLANDWLASLPHYIPGRTRIMKEKVIRTIAADIVLSQVTVLRPTTRRLGEPSEKTPEISTNESNIDEDDILYGTQDSQLPLPPSTPRHRTDVPKSSATVRNDTGRGDEGLSDMQDDTVPLFSSLASFTSFNTDRPLARNVANMLQQWQPGTDPSRYTWQRIGQPSETDDGLVSQPTTPKRRLRKKTSQTTNVDSSAPPLVSSATPVVRDWGSQPDRNERFTSRPPPSSQVFDEDLPMTQVERGTFGGRDAARKNAAKARKKRRAAGF</sequence>
<dbReference type="VEuPathDB" id="FungiDB:ATEG_08508"/>
<dbReference type="AlphaFoldDB" id="Q0CCS6"/>
<evidence type="ECO:0000256" key="1">
    <source>
        <dbReference type="SAM" id="MobiDB-lite"/>
    </source>
</evidence>
<dbReference type="PANTHER" id="PTHR28221:SF2">
    <property type="entry name" value="RNA POLYMERASE I-SPECIFIC TRANSCRIPTION INITIATION FACTOR RRN6"/>
    <property type="match status" value="1"/>
</dbReference>
<feature type="domain" description="RRN6 beta-propeller" evidence="2">
    <location>
        <begin position="97"/>
        <end position="471"/>
    </location>
</feature>
<gene>
    <name evidence="5" type="ORF">ATEG_08508</name>
</gene>
<feature type="compositionally biased region" description="Basic residues" evidence="1">
    <location>
        <begin position="981"/>
        <end position="994"/>
    </location>
</feature>
<dbReference type="EMBL" id="CH476606">
    <property type="protein sequence ID" value="EAU30640.1"/>
    <property type="molecule type" value="Genomic_DNA"/>
</dbReference>
<dbReference type="PANTHER" id="PTHR28221">
    <property type="entry name" value="RNA POLYMERASE I-SPECIFIC TRANSCRIPTION INITIATION FACTOR RRN6"/>
    <property type="match status" value="1"/>
</dbReference>
<evidence type="ECO:0000259" key="3">
    <source>
        <dbReference type="Pfam" id="PF20639"/>
    </source>
</evidence>
<dbReference type="Pfam" id="PF20639">
    <property type="entry name" value="Rrn6_K-rich"/>
    <property type="match status" value="1"/>
</dbReference>
<accession>Q0CCS6</accession>
<dbReference type="GeneID" id="4323240"/>
<name>Q0CCS6_ASPTN</name>
<dbReference type="InterPro" id="IPR048537">
    <property type="entry name" value="RRN6_HB"/>
</dbReference>
<feature type="domain" description="RRN6 helical bundle" evidence="4">
    <location>
        <begin position="566"/>
        <end position="765"/>
    </location>
</feature>
<dbReference type="GO" id="GO:0042790">
    <property type="term" value="P:nucleolar large rRNA transcription by RNA polymerase I"/>
    <property type="evidence" value="ECO:0007669"/>
    <property type="project" value="TreeGrafter"/>
</dbReference>
<dbReference type="GO" id="GO:0001179">
    <property type="term" value="F:RNA polymerase I general transcription initiation factor binding"/>
    <property type="evidence" value="ECO:0007669"/>
    <property type="project" value="TreeGrafter"/>
</dbReference>
<protein>
    <recommendedName>
        <fullName evidence="7">RNA polymerase I-specific transcription initiation factor RRN6-like protein</fullName>
    </recommendedName>
</protein>
<feature type="compositionally biased region" description="Polar residues" evidence="1">
    <location>
        <begin position="874"/>
        <end position="892"/>
    </location>
</feature>
<dbReference type="GO" id="GO:0070860">
    <property type="term" value="C:RNA polymerase I core factor complex"/>
    <property type="evidence" value="ECO:0007669"/>
    <property type="project" value="TreeGrafter"/>
</dbReference>
<dbReference type="GO" id="GO:0001163">
    <property type="term" value="F:RNA polymerase I transcription regulatory region sequence-specific DNA binding"/>
    <property type="evidence" value="ECO:0007669"/>
    <property type="project" value="TreeGrafter"/>
</dbReference>
<dbReference type="eggNOG" id="ENOG502QRAW">
    <property type="taxonomic scope" value="Eukaryota"/>
</dbReference>
<dbReference type="InterPro" id="IPR019350">
    <property type="entry name" value="RNA_pol_I-sp_TIF_RRN6-like"/>
</dbReference>
<dbReference type="HOGENOM" id="CLU_005807_0_0_1"/>
<evidence type="ECO:0000313" key="5">
    <source>
        <dbReference type="EMBL" id="EAU30640.1"/>
    </source>
</evidence>
<dbReference type="InterPro" id="IPR048535">
    <property type="entry name" value="RRN6_beta-prop"/>
</dbReference>
<dbReference type="Pfam" id="PF10214">
    <property type="entry name" value="Rrn6_beta-prop"/>
    <property type="match status" value="1"/>
</dbReference>
<dbReference type="Proteomes" id="UP000007963">
    <property type="component" value="Unassembled WGS sequence"/>
</dbReference>
<feature type="compositionally biased region" description="Basic and acidic residues" evidence="1">
    <location>
        <begin position="774"/>
        <end position="783"/>
    </location>
</feature>
<dbReference type="RefSeq" id="XP_001217094.1">
    <property type="nucleotide sequence ID" value="XM_001217093.1"/>
</dbReference>